<dbReference type="EMBL" id="CAFBMH010000064">
    <property type="protein sequence ID" value="CAB4914461.1"/>
    <property type="molecule type" value="Genomic_DNA"/>
</dbReference>
<evidence type="ECO:0000313" key="5">
    <source>
        <dbReference type="EMBL" id="CAB4914461.1"/>
    </source>
</evidence>
<dbReference type="GO" id="GO:0016491">
    <property type="term" value="F:oxidoreductase activity"/>
    <property type="evidence" value="ECO:0007669"/>
    <property type="project" value="UniProtKB-KW"/>
</dbReference>
<sequence length="259" mass="26435">MDGRLEGRIAIVTGAGSGIGRASAKKMASEGAVVVVNDINPETAARTVAEILAAGGRAEAAFGDVTIRTDVDTLIDGAVERHGRLDIVHNNAGGGTTVPILDMSDEHFLGDIELNLHSVFFGIRAALRVMVPQGAGSIISTSSGAGLGAVPGLAAYGSAKAAVIMLTRCAAVEYAHTGVRINAIAPGSMGTPAFGQWLDSMPVGLAGYEAQIPQNRLGRPEEIADAAAWLASDESSYVNGAVIPVDGGCWAKLASPKFD</sequence>
<reference evidence="3" key="1">
    <citation type="submission" date="2020-05" db="EMBL/GenBank/DDBJ databases">
        <authorList>
            <person name="Chiriac C."/>
            <person name="Salcher M."/>
            <person name="Ghai R."/>
            <person name="Kavagutti S V."/>
        </authorList>
    </citation>
    <scope>NUCLEOTIDE SEQUENCE</scope>
</reference>
<dbReference type="InterPro" id="IPR036291">
    <property type="entry name" value="NAD(P)-bd_dom_sf"/>
</dbReference>
<keyword evidence="2" id="KW-0560">Oxidoreductase</keyword>
<evidence type="ECO:0000256" key="1">
    <source>
        <dbReference type="ARBA" id="ARBA00006484"/>
    </source>
</evidence>
<dbReference type="Pfam" id="PF13561">
    <property type="entry name" value="adh_short_C2"/>
    <property type="match status" value="1"/>
</dbReference>
<dbReference type="PRINTS" id="PR00081">
    <property type="entry name" value="GDHRDH"/>
</dbReference>
<dbReference type="PROSITE" id="PS00061">
    <property type="entry name" value="ADH_SHORT"/>
    <property type="match status" value="1"/>
</dbReference>
<evidence type="ECO:0000313" key="4">
    <source>
        <dbReference type="EMBL" id="CAB4836925.1"/>
    </source>
</evidence>
<dbReference type="PRINTS" id="PR00080">
    <property type="entry name" value="SDRFAMILY"/>
</dbReference>
<dbReference type="InterPro" id="IPR002347">
    <property type="entry name" value="SDR_fam"/>
</dbReference>
<dbReference type="Gene3D" id="3.40.50.720">
    <property type="entry name" value="NAD(P)-binding Rossmann-like Domain"/>
    <property type="match status" value="1"/>
</dbReference>
<dbReference type="CDD" id="cd05233">
    <property type="entry name" value="SDR_c"/>
    <property type="match status" value="1"/>
</dbReference>
<evidence type="ECO:0000313" key="3">
    <source>
        <dbReference type="EMBL" id="CAB4772476.1"/>
    </source>
</evidence>
<dbReference type="InterPro" id="IPR051122">
    <property type="entry name" value="SDR_DHRS6-like"/>
</dbReference>
<protein>
    <submittedName>
        <fullName evidence="3">Unannotated protein</fullName>
    </submittedName>
</protein>
<accession>A0A6J6VLN6</accession>
<dbReference type="EMBL" id="CAFABA010000265">
    <property type="protein sequence ID" value="CAB4836925.1"/>
    <property type="molecule type" value="Genomic_DNA"/>
</dbReference>
<comment type="similarity">
    <text evidence="1">Belongs to the short-chain dehydrogenases/reductases (SDR) family.</text>
</comment>
<organism evidence="3">
    <name type="scientific">freshwater metagenome</name>
    <dbReference type="NCBI Taxonomy" id="449393"/>
    <lineage>
        <taxon>unclassified sequences</taxon>
        <taxon>metagenomes</taxon>
        <taxon>ecological metagenomes</taxon>
    </lineage>
</organism>
<dbReference type="AlphaFoldDB" id="A0A6J6VLN6"/>
<dbReference type="SUPFAM" id="SSF51735">
    <property type="entry name" value="NAD(P)-binding Rossmann-fold domains"/>
    <property type="match status" value="1"/>
</dbReference>
<evidence type="ECO:0000256" key="2">
    <source>
        <dbReference type="ARBA" id="ARBA00023002"/>
    </source>
</evidence>
<dbReference type="FunFam" id="3.40.50.720:FF:000084">
    <property type="entry name" value="Short-chain dehydrogenase reductase"/>
    <property type="match status" value="1"/>
</dbReference>
<dbReference type="EMBL" id="CAEZYR010000194">
    <property type="protein sequence ID" value="CAB4772476.1"/>
    <property type="molecule type" value="Genomic_DNA"/>
</dbReference>
<dbReference type="PANTHER" id="PTHR43477">
    <property type="entry name" value="DIHYDROANTICAPSIN 7-DEHYDROGENASE"/>
    <property type="match status" value="1"/>
</dbReference>
<dbReference type="InterPro" id="IPR020904">
    <property type="entry name" value="Sc_DH/Rdtase_CS"/>
</dbReference>
<dbReference type="NCBIfam" id="NF005559">
    <property type="entry name" value="PRK07231.1"/>
    <property type="match status" value="1"/>
</dbReference>
<proteinExistence type="inferred from homology"/>
<dbReference type="PANTHER" id="PTHR43477:SF1">
    <property type="entry name" value="DIHYDROANTICAPSIN 7-DEHYDROGENASE"/>
    <property type="match status" value="1"/>
</dbReference>
<gene>
    <name evidence="3" type="ORF">UFOPK2754_03170</name>
    <name evidence="4" type="ORF">UFOPK3139_03371</name>
    <name evidence="5" type="ORF">UFOPK3543_01724</name>
</gene>
<name>A0A6J6VLN6_9ZZZZ</name>